<dbReference type="Proteomes" id="UP000479710">
    <property type="component" value="Unassembled WGS sequence"/>
</dbReference>
<dbReference type="PANTHER" id="PTHR33193:SF51">
    <property type="entry name" value="OS01G0306200 PROTEIN"/>
    <property type="match status" value="1"/>
</dbReference>
<evidence type="ECO:0000313" key="3">
    <source>
        <dbReference type="Proteomes" id="UP000479710"/>
    </source>
</evidence>
<organism evidence="2 3">
    <name type="scientific">Oryza meyeriana var. granulata</name>
    <dbReference type="NCBI Taxonomy" id="110450"/>
    <lineage>
        <taxon>Eukaryota</taxon>
        <taxon>Viridiplantae</taxon>
        <taxon>Streptophyta</taxon>
        <taxon>Embryophyta</taxon>
        <taxon>Tracheophyta</taxon>
        <taxon>Spermatophyta</taxon>
        <taxon>Magnoliopsida</taxon>
        <taxon>Liliopsida</taxon>
        <taxon>Poales</taxon>
        <taxon>Poaceae</taxon>
        <taxon>BOP clade</taxon>
        <taxon>Oryzoideae</taxon>
        <taxon>Oryzeae</taxon>
        <taxon>Oryzinae</taxon>
        <taxon>Oryza</taxon>
        <taxon>Oryza meyeriana</taxon>
    </lineage>
</organism>
<dbReference type="AlphaFoldDB" id="A0A6G1E1Z8"/>
<dbReference type="OrthoDB" id="660385at2759"/>
<dbReference type="EMBL" id="SPHZ02000005">
    <property type="protein sequence ID" value="KAF0918727.1"/>
    <property type="molecule type" value="Genomic_DNA"/>
</dbReference>
<name>A0A6G1E1Z8_9ORYZ</name>
<proteinExistence type="predicted"/>
<dbReference type="EMBL" id="SPHZ02000005">
    <property type="protein sequence ID" value="KAF0918726.1"/>
    <property type="molecule type" value="Genomic_DNA"/>
</dbReference>
<gene>
    <name evidence="2" type="ORF">E2562_025847</name>
</gene>
<dbReference type="PANTHER" id="PTHR33193">
    <property type="entry name" value="DOMAIN PROTEIN, PUTATIVE (DUF3511)-RELATED"/>
    <property type="match status" value="1"/>
</dbReference>
<sequence length="130" mass="14068">MADLHHTYRGDSFHPSSASSVPRDATALPPPAPGNGPEATDATEQDQPPPRFLFAMAPTTTAPSTPPPGAFRRCGGRVRGVCVGCFGDPEAKRRRRVAGYKAYAVEGKVKASLRQGIRWFKRKCSSIFRV</sequence>
<dbReference type="Pfam" id="PF12023">
    <property type="entry name" value="DUF3511"/>
    <property type="match status" value="1"/>
</dbReference>
<keyword evidence="3" id="KW-1185">Reference proteome</keyword>
<comment type="caution">
    <text evidence="2">The sequence shown here is derived from an EMBL/GenBank/DDBJ whole genome shotgun (WGS) entry which is preliminary data.</text>
</comment>
<accession>A0A6G1E1Z8</accession>
<evidence type="ECO:0000256" key="1">
    <source>
        <dbReference type="SAM" id="MobiDB-lite"/>
    </source>
</evidence>
<protein>
    <recommendedName>
        <fullName evidence="4">DUF3511 domain-containing protein</fullName>
    </recommendedName>
</protein>
<dbReference type="InterPro" id="IPR021899">
    <property type="entry name" value="DUF3511"/>
</dbReference>
<evidence type="ECO:0008006" key="4">
    <source>
        <dbReference type="Google" id="ProtNLM"/>
    </source>
</evidence>
<reference evidence="2 3" key="1">
    <citation type="submission" date="2019-11" db="EMBL/GenBank/DDBJ databases">
        <title>Whole genome sequence of Oryza granulata.</title>
        <authorList>
            <person name="Li W."/>
        </authorList>
    </citation>
    <scope>NUCLEOTIDE SEQUENCE [LARGE SCALE GENOMIC DNA]</scope>
    <source>
        <strain evidence="3">cv. Menghai</strain>
        <tissue evidence="2">Leaf</tissue>
    </source>
</reference>
<feature type="region of interest" description="Disordered" evidence="1">
    <location>
        <begin position="1"/>
        <end position="73"/>
    </location>
</feature>
<feature type="compositionally biased region" description="Basic and acidic residues" evidence="1">
    <location>
        <begin position="1"/>
        <end position="12"/>
    </location>
</feature>
<evidence type="ECO:0000313" key="2">
    <source>
        <dbReference type="EMBL" id="KAF0918727.1"/>
    </source>
</evidence>